<keyword evidence="3" id="KW-1185">Reference proteome</keyword>
<feature type="region of interest" description="Disordered" evidence="1">
    <location>
        <begin position="1"/>
        <end position="24"/>
    </location>
</feature>
<gene>
    <name evidence="2" type="ORF">Cni_G04064</name>
</gene>
<protein>
    <submittedName>
        <fullName evidence="2">Uncharacterized protein</fullName>
    </submittedName>
</protein>
<organism evidence="2 3">
    <name type="scientific">Canna indica</name>
    <name type="common">Indian-shot</name>
    <dbReference type="NCBI Taxonomy" id="4628"/>
    <lineage>
        <taxon>Eukaryota</taxon>
        <taxon>Viridiplantae</taxon>
        <taxon>Streptophyta</taxon>
        <taxon>Embryophyta</taxon>
        <taxon>Tracheophyta</taxon>
        <taxon>Spermatophyta</taxon>
        <taxon>Magnoliopsida</taxon>
        <taxon>Liliopsida</taxon>
        <taxon>Zingiberales</taxon>
        <taxon>Cannaceae</taxon>
        <taxon>Canna</taxon>
    </lineage>
</organism>
<dbReference type="AlphaFoldDB" id="A0AAQ3JUT0"/>
<dbReference type="Pfam" id="PF05910">
    <property type="entry name" value="DUF868"/>
    <property type="match status" value="1"/>
</dbReference>
<dbReference type="InterPro" id="IPR008586">
    <property type="entry name" value="DUF868_pln"/>
</dbReference>
<dbReference type="PANTHER" id="PTHR31972:SF48">
    <property type="entry name" value="OS04G0407500 PROTEIN"/>
    <property type="match status" value="1"/>
</dbReference>
<name>A0AAQ3JUT0_9LILI</name>
<evidence type="ECO:0000256" key="1">
    <source>
        <dbReference type="SAM" id="MobiDB-lite"/>
    </source>
</evidence>
<feature type="compositionally biased region" description="Polar residues" evidence="1">
    <location>
        <begin position="1"/>
        <end position="15"/>
    </location>
</feature>
<proteinExistence type="predicted"/>
<dbReference type="Proteomes" id="UP001327560">
    <property type="component" value="Chromosome 1"/>
</dbReference>
<accession>A0AAQ3JUT0</accession>
<sequence length="192" mass="20820">MPMRTWSRNHTSASLSVKAESGTLSNTSKTRSRVLWKKKGSRCFLAGDSFVSLHWDVSAASYGSSPEPTKGFYLVAVADTELGLLLDDMCVEFVRRTFEGTTLPPIAAECSTMNRMEEVRRCVNAYTTKAALGSGGRGRRERRGLRDAHATKAVLGSGGRGRCERGGLEAKHLRGREEGGGPAKVGWVDGRP</sequence>
<dbReference type="PANTHER" id="PTHR31972">
    <property type="entry name" value="EXPRESSED PROTEIN"/>
    <property type="match status" value="1"/>
</dbReference>
<evidence type="ECO:0000313" key="3">
    <source>
        <dbReference type="Proteomes" id="UP001327560"/>
    </source>
</evidence>
<evidence type="ECO:0000313" key="2">
    <source>
        <dbReference type="EMBL" id="WOK95357.1"/>
    </source>
</evidence>
<reference evidence="2 3" key="1">
    <citation type="submission" date="2023-10" db="EMBL/GenBank/DDBJ databases">
        <title>Chromosome-scale genome assembly provides insights into flower coloration mechanisms of Canna indica.</title>
        <authorList>
            <person name="Li C."/>
        </authorList>
    </citation>
    <scope>NUCLEOTIDE SEQUENCE [LARGE SCALE GENOMIC DNA]</scope>
    <source>
        <tissue evidence="2">Flower</tissue>
    </source>
</reference>
<dbReference type="EMBL" id="CP136890">
    <property type="protein sequence ID" value="WOK95357.1"/>
    <property type="molecule type" value="Genomic_DNA"/>
</dbReference>